<evidence type="ECO:0000313" key="7">
    <source>
        <dbReference type="Proteomes" id="UP000000852"/>
    </source>
</evidence>
<protein>
    <submittedName>
        <fullName evidence="6">Redoxin domain protein</fullName>
    </submittedName>
</protein>
<comment type="subcellular location">
    <subcellularLocation>
        <location evidence="1">Cell envelope</location>
    </subcellularLocation>
</comment>
<dbReference type="Pfam" id="PF08534">
    <property type="entry name" value="Redoxin"/>
    <property type="match status" value="1"/>
</dbReference>
<feature type="domain" description="Thioredoxin" evidence="5">
    <location>
        <begin position="37"/>
        <end position="186"/>
    </location>
</feature>
<dbReference type="PROSITE" id="PS51352">
    <property type="entry name" value="THIOREDOXIN_2"/>
    <property type="match status" value="1"/>
</dbReference>
<evidence type="ECO:0000256" key="1">
    <source>
        <dbReference type="ARBA" id="ARBA00004196"/>
    </source>
</evidence>
<dbReference type="HOGENOM" id="CLU_033806_0_0_10"/>
<dbReference type="CDD" id="cd02966">
    <property type="entry name" value="TlpA_like_family"/>
    <property type="match status" value="1"/>
</dbReference>
<accession>C6Y2W0</accession>
<dbReference type="Proteomes" id="UP000000852">
    <property type="component" value="Chromosome"/>
</dbReference>
<dbReference type="Gene3D" id="3.40.30.10">
    <property type="entry name" value="Glutaredoxin"/>
    <property type="match status" value="1"/>
</dbReference>
<dbReference type="KEGG" id="phe:Phep_0951"/>
<evidence type="ECO:0000256" key="4">
    <source>
        <dbReference type="ARBA" id="ARBA00023284"/>
    </source>
</evidence>
<sequence>MKNQSLHIFLIAVAILLTNIHVNAQRNEAFDLTARGIIVGQDVPHIEISNLHNYFDKDRKQRSTVNISSFRGKLVILDFWATWCSPCIGMMPVMDSLQRRFEGKVQFLSITAQPDTIVVPFLKKLFRGKKMDIPFATSDVLVSKVFPHRLLPHYVWIDETGKVLAITSHEEVNAKEIESVINKQPTVMRQKKDMAVKYDRNKPLFLAENGGSGKGLIYHSMLTEWGEGLSMGSWINPAMGKATVANLGIKEMYAAAFSEKLIIGQHRVINQMKDPGTIHYDGPRAEADSWMKKNMFCYELVLPEGKRETLRSHMIGDLKKLFPKIWADTAHVETMCTVLVSTGDNSAMRSKGDKRAIEVNSLGISVTNMGIVALTSRLDIVYLQENPYPIVDNSGIKFPVDFKLDCDLGSVTSINKALSQYNLKLVNQRFTTNMLIFKDAQAKVVTHNQ</sequence>
<dbReference type="SUPFAM" id="SSF52833">
    <property type="entry name" value="Thioredoxin-like"/>
    <property type="match status" value="1"/>
</dbReference>
<dbReference type="GO" id="GO:0030313">
    <property type="term" value="C:cell envelope"/>
    <property type="evidence" value="ECO:0007669"/>
    <property type="project" value="UniProtKB-SubCell"/>
</dbReference>
<dbReference type="EMBL" id="CP001681">
    <property type="protein sequence ID" value="ACU03173.1"/>
    <property type="molecule type" value="Genomic_DNA"/>
</dbReference>
<dbReference type="PANTHER" id="PTHR42852:SF6">
    <property type="entry name" value="THIOL:DISULFIDE INTERCHANGE PROTEIN DSBE"/>
    <property type="match status" value="1"/>
</dbReference>
<dbReference type="RefSeq" id="WP_012781117.1">
    <property type="nucleotide sequence ID" value="NC_013061.1"/>
</dbReference>
<proteinExistence type="predicted"/>
<dbReference type="InterPro" id="IPR050553">
    <property type="entry name" value="Thioredoxin_ResA/DsbE_sf"/>
</dbReference>
<organism evidence="6 7">
    <name type="scientific">Pedobacter heparinus (strain ATCC 13125 / DSM 2366 / CIP 104194 / JCM 7457 / NBRC 12017 / NCIMB 9290 / NRRL B-14731 / HIM 762-3)</name>
    <dbReference type="NCBI Taxonomy" id="485917"/>
    <lineage>
        <taxon>Bacteria</taxon>
        <taxon>Pseudomonadati</taxon>
        <taxon>Bacteroidota</taxon>
        <taxon>Sphingobacteriia</taxon>
        <taxon>Sphingobacteriales</taxon>
        <taxon>Sphingobacteriaceae</taxon>
        <taxon>Pedobacter</taxon>
    </lineage>
</organism>
<dbReference type="InterPro" id="IPR036249">
    <property type="entry name" value="Thioredoxin-like_sf"/>
</dbReference>
<keyword evidence="7" id="KW-1185">Reference proteome</keyword>
<evidence type="ECO:0000313" key="6">
    <source>
        <dbReference type="EMBL" id="ACU03173.1"/>
    </source>
</evidence>
<dbReference type="InterPro" id="IPR013766">
    <property type="entry name" value="Thioredoxin_domain"/>
</dbReference>
<dbReference type="eggNOG" id="COG0526">
    <property type="taxonomic scope" value="Bacteria"/>
</dbReference>
<dbReference type="GO" id="GO:0017004">
    <property type="term" value="P:cytochrome complex assembly"/>
    <property type="evidence" value="ECO:0007669"/>
    <property type="project" value="UniProtKB-KW"/>
</dbReference>
<dbReference type="InterPro" id="IPR013740">
    <property type="entry name" value="Redoxin"/>
</dbReference>
<dbReference type="STRING" id="485917.Phep_0951"/>
<evidence type="ECO:0000256" key="3">
    <source>
        <dbReference type="ARBA" id="ARBA00023157"/>
    </source>
</evidence>
<keyword evidence="2" id="KW-0201">Cytochrome c-type biogenesis</keyword>
<reference evidence="6 7" key="1">
    <citation type="journal article" date="2009" name="Stand. Genomic Sci.">
        <title>Complete genome sequence of Pedobacter heparinus type strain (HIM 762-3).</title>
        <authorList>
            <person name="Han C."/>
            <person name="Spring S."/>
            <person name="Lapidus A."/>
            <person name="Del Rio T.G."/>
            <person name="Tice H."/>
            <person name="Copeland A."/>
            <person name="Cheng J.F."/>
            <person name="Lucas S."/>
            <person name="Chen F."/>
            <person name="Nolan M."/>
            <person name="Bruce D."/>
            <person name="Goodwin L."/>
            <person name="Pitluck S."/>
            <person name="Ivanova N."/>
            <person name="Mavromatis K."/>
            <person name="Mikhailova N."/>
            <person name="Pati A."/>
            <person name="Chen A."/>
            <person name="Palaniappan K."/>
            <person name="Land M."/>
            <person name="Hauser L."/>
            <person name="Chang Y.J."/>
            <person name="Jeffries C.C."/>
            <person name="Saunders E."/>
            <person name="Chertkov O."/>
            <person name="Brettin T."/>
            <person name="Goker M."/>
            <person name="Rohde M."/>
            <person name="Bristow J."/>
            <person name="Eisen J.A."/>
            <person name="Markowitz V."/>
            <person name="Hugenholtz P."/>
            <person name="Kyrpides N.C."/>
            <person name="Klenk H.P."/>
            <person name="Detter J.C."/>
        </authorList>
    </citation>
    <scope>NUCLEOTIDE SEQUENCE [LARGE SCALE GENOMIC DNA]</scope>
    <source>
        <strain evidence="7">ATCC 13125 / DSM 2366 / CIP 104194 / JCM 7457 / NBRC 12017 / NCIMB 9290 / NRRL B-14731 / HIM 762-3</strain>
    </source>
</reference>
<keyword evidence="4" id="KW-0676">Redox-active center</keyword>
<evidence type="ECO:0000259" key="5">
    <source>
        <dbReference type="PROSITE" id="PS51352"/>
    </source>
</evidence>
<dbReference type="OrthoDB" id="1118217at2"/>
<evidence type="ECO:0000256" key="2">
    <source>
        <dbReference type="ARBA" id="ARBA00022748"/>
    </source>
</evidence>
<dbReference type="AlphaFoldDB" id="C6Y2W0"/>
<dbReference type="GO" id="GO:0016491">
    <property type="term" value="F:oxidoreductase activity"/>
    <property type="evidence" value="ECO:0007669"/>
    <property type="project" value="InterPro"/>
</dbReference>
<name>C6Y2W0_PEDHD</name>
<keyword evidence="3" id="KW-1015">Disulfide bond</keyword>
<gene>
    <name evidence="6" type="ordered locus">Phep_0951</name>
</gene>
<dbReference type="PANTHER" id="PTHR42852">
    <property type="entry name" value="THIOL:DISULFIDE INTERCHANGE PROTEIN DSBE"/>
    <property type="match status" value="1"/>
</dbReference>